<gene>
    <name evidence="1" type="ORF">UFOVP171_10</name>
</gene>
<protein>
    <submittedName>
        <fullName evidence="1">Uncharacterized protein</fullName>
    </submittedName>
</protein>
<dbReference type="EMBL" id="LR798214">
    <property type="protein sequence ID" value="CAB5194554.1"/>
    <property type="molecule type" value="Genomic_DNA"/>
</dbReference>
<accession>A0A6J7WB47</accession>
<sequence length="140" mass="14033">MALPNGAGGYQVGDGNLTEVQLRTQATPATATVTATLTTAQILNGILLGTPTTTAAAYTLPLATDLDAAVPSAKVNSCFDFTVVNTNGSGSGVITITTNTGWTIGSSGSLGLMTVTTAGTAQSYRAVKTGDGAWSLYRIA</sequence>
<name>A0A6J7WB47_9CAUD</name>
<reference evidence="1" key="1">
    <citation type="submission" date="2020-05" db="EMBL/GenBank/DDBJ databases">
        <authorList>
            <person name="Chiriac C."/>
            <person name="Salcher M."/>
            <person name="Ghai R."/>
            <person name="Kavagutti S V."/>
        </authorList>
    </citation>
    <scope>NUCLEOTIDE SEQUENCE</scope>
</reference>
<organism evidence="1">
    <name type="scientific">uncultured Caudovirales phage</name>
    <dbReference type="NCBI Taxonomy" id="2100421"/>
    <lineage>
        <taxon>Viruses</taxon>
        <taxon>Duplodnaviria</taxon>
        <taxon>Heunggongvirae</taxon>
        <taxon>Uroviricota</taxon>
        <taxon>Caudoviricetes</taxon>
        <taxon>Peduoviridae</taxon>
        <taxon>Maltschvirus</taxon>
        <taxon>Maltschvirus maltsch</taxon>
    </lineage>
</organism>
<evidence type="ECO:0000313" key="1">
    <source>
        <dbReference type="EMBL" id="CAB5194554.1"/>
    </source>
</evidence>
<proteinExistence type="predicted"/>